<evidence type="ECO:0000313" key="3">
    <source>
        <dbReference type="Proteomes" id="UP000642571"/>
    </source>
</evidence>
<dbReference type="PANTHER" id="PTHR36836">
    <property type="entry name" value="COLANIC ACID BIOSYNTHESIS PROTEIN WCAK"/>
    <property type="match status" value="1"/>
</dbReference>
<feature type="domain" description="Polysaccharide pyruvyl transferase" evidence="1">
    <location>
        <begin position="14"/>
        <end position="294"/>
    </location>
</feature>
<evidence type="ECO:0000259" key="1">
    <source>
        <dbReference type="Pfam" id="PF04230"/>
    </source>
</evidence>
<dbReference type="Proteomes" id="UP000642571">
    <property type="component" value="Unassembled WGS sequence"/>
</dbReference>
<gene>
    <name evidence="2" type="primary">csaB</name>
    <name evidence="2" type="ORF">GCM10011389_40220</name>
</gene>
<organism evidence="2 3">
    <name type="scientific">Pontibacillus salipaludis</name>
    <dbReference type="NCBI Taxonomy" id="1697394"/>
    <lineage>
        <taxon>Bacteria</taxon>
        <taxon>Bacillati</taxon>
        <taxon>Bacillota</taxon>
        <taxon>Bacilli</taxon>
        <taxon>Bacillales</taxon>
        <taxon>Bacillaceae</taxon>
        <taxon>Pontibacillus</taxon>
    </lineage>
</organism>
<dbReference type="EMBL" id="BMIN01000027">
    <property type="protein sequence ID" value="GGD28609.1"/>
    <property type="molecule type" value="Genomic_DNA"/>
</dbReference>
<comment type="caution">
    <text evidence="2">The sequence shown here is derived from an EMBL/GenBank/DDBJ whole genome shotgun (WGS) entry which is preliminary data.</text>
</comment>
<accession>A0ABQ1QL33</accession>
<keyword evidence="2" id="KW-0808">Transferase</keyword>
<keyword evidence="3" id="KW-1185">Reference proteome</keyword>
<dbReference type="Pfam" id="PF04230">
    <property type="entry name" value="PS_pyruv_trans"/>
    <property type="match status" value="1"/>
</dbReference>
<evidence type="ECO:0000313" key="2">
    <source>
        <dbReference type="EMBL" id="GGD28609.1"/>
    </source>
</evidence>
<protein>
    <submittedName>
        <fullName evidence="2">Polysaccharide pyruvyl transferase CsaB</fullName>
    </submittedName>
</protein>
<reference evidence="3" key="1">
    <citation type="journal article" date="2019" name="Int. J. Syst. Evol. Microbiol.">
        <title>The Global Catalogue of Microorganisms (GCM) 10K type strain sequencing project: providing services to taxonomists for standard genome sequencing and annotation.</title>
        <authorList>
            <consortium name="The Broad Institute Genomics Platform"/>
            <consortium name="The Broad Institute Genome Sequencing Center for Infectious Disease"/>
            <person name="Wu L."/>
            <person name="Ma J."/>
        </authorList>
    </citation>
    <scope>NUCLEOTIDE SEQUENCE [LARGE SCALE GENOMIC DNA]</scope>
    <source>
        <strain evidence="3">CGMCC 1.15353</strain>
    </source>
</reference>
<dbReference type="RefSeq" id="WP_188656118.1">
    <property type="nucleotide sequence ID" value="NZ_BMIN01000027.1"/>
</dbReference>
<dbReference type="GO" id="GO:0016740">
    <property type="term" value="F:transferase activity"/>
    <property type="evidence" value="ECO:0007669"/>
    <property type="project" value="UniProtKB-KW"/>
</dbReference>
<dbReference type="InterPro" id="IPR007345">
    <property type="entry name" value="Polysacch_pyruvyl_Trfase"/>
</dbReference>
<sequence>MKKVLLRGYYGFNNFGDDALLHTLIYRIFNDNNRYQITVLSKGEVFDDPKIKFSSTKKLNILKEVIQNNVLVFGGGSQFQDFGTKNNKKELIFKLLLIILAKVSGSKVIQLGISVGPLKTRIGKTLAKASLLLSDKTFVRDDKSFRFLEENLPAKKKYFLIPDLTLLLHDLKNNDAQAEINIGINVLPYHKTTKANIESQDKLFSNLRKALINIKDNNPNIRFTFFAFQNDSNVSDKTEIEKISDGDSQVISYFNSVEDFNESINKCTHFISMRFHAAVFAYMNRIPQINLGYHQKCLEFMEYYGYTDGAFYDIRSKEISSNKLQNRIESLIETPNNFLPTVDPLKNKKEFSSLIDEIQKTLEKGREK</sequence>
<name>A0ABQ1QL33_9BACI</name>
<proteinExistence type="predicted"/>
<dbReference type="PANTHER" id="PTHR36836:SF1">
    <property type="entry name" value="COLANIC ACID BIOSYNTHESIS PROTEIN WCAK"/>
    <property type="match status" value="1"/>
</dbReference>